<dbReference type="Proteomes" id="UP001139646">
    <property type="component" value="Unassembled WGS sequence"/>
</dbReference>
<feature type="transmembrane region" description="Helical" evidence="1">
    <location>
        <begin position="7"/>
        <end position="27"/>
    </location>
</feature>
<gene>
    <name evidence="2" type="ORF">L3081_08705</name>
</gene>
<protein>
    <submittedName>
        <fullName evidence="2">Uncharacterized protein</fullName>
    </submittedName>
</protein>
<keyword evidence="1" id="KW-0812">Transmembrane</keyword>
<proteinExistence type="predicted"/>
<name>A0ABS9X1Y3_9GAMM</name>
<reference evidence="2" key="1">
    <citation type="submission" date="2022-01" db="EMBL/GenBank/DDBJ databases">
        <title>Colwellia maritima, isolated from seawater.</title>
        <authorList>
            <person name="Kristyanto S."/>
            <person name="Jung J."/>
            <person name="Jeon C.O."/>
        </authorList>
    </citation>
    <scope>NUCLEOTIDE SEQUENCE</scope>
    <source>
        <strain evidence="2">MSW7</strain>
    </source>
</reference>
<organism evidence="2 3">
    <name type="scientific">Colwellia maritima</name>
    <dbReference type="NCBI Taxonomy" id="2912588"/>
    <lineage>
        <taxon>Bacteria</taxon>
        <taxon>Pseudomonadati</taxon>
        <taxon>Pseudomonadota</taxon>
        <taxon>Gammaproteobacteria</taxon>
        <taxon>Alteromonadales</taxon>
        <taxon>Colwelliaceae</taxon>
        <taxon>Colwellia</taxon>
    </lineage>
</organism>
<keyword evidence="1" id="KW-1133">Transmembrane helix</keyword>
<evidence type="ECO:0000313" key="2">
    <source>
        <dbReference type="EMBL" id="MCI2283466.1"/>
    </source>
</evidence>
<sequence length="183" mass="20509">MNNISPPLFFSAALGLIFIALTTYWLLDFFNTPENPLDEINPSQKVTNNKLSLTRNHPLSMPDNYTLYLSEYRGISINWQADEVSNTVLWSQTTALGDDSCKVITFDKGETLRTLSVQIESTASDSAKKQNSYFAYFSPLDSKALVQALAFRSNFTLCGYHFSLKGSQAALAGNEQYAQWVSY</sequence>
<accession>A0ABS9X1Y3</accession>
<dbReference type="EMBL" id="JAKKSL010000001">
    <property type="protein sequence ID" value="MCI2283466.1"/>
    <property type="molecule type" value="Genomic_DNA"/>
</dbReference>
<comment type="caution">
    <text evidence="2">The sequence shown here is derived from an EMBL/GenBank/DDBJ whole genome shotgun (WGS) entry which is preliminary data.</text>
</comment>
<keyword evidence="1" id="KW-0472">Membrane</keyword>
<evidence type="ECO:0000313" key="3">
    <source>
        <dbReference type="Proteomes" id="UP001139646"/>
    </source>
</evidence>
<keyword evidence="3" id="KW-1185">Reference proteome</keyword>
<evidence type="ECO:0000256" key="1">
    <source>
        <dbReference type="SAM" id="Phobius"/>
    </source>
</evidence>
<dbReference type="RefSeq" id="WP_242284943.1">
    <property type="nucleotide sequence ID" value="NZ_JAKKSL010000001.1"/>
</dbReference>